<dbReference type="HAMAP" id="MF_00528">
    <property type="entry name" value="Maf"/>
    <property type="match status" value="1"/>
</dbReference>
<dbReference type="STRING" id="499555.BJL86_1007"/>
<dbReference type="InterPro" id="IPR029001">
    <property type="entry name" value="ITPase-like_fam"/>
</dbReference>
<dbReference type="SUPFAM" id="SSF52972">
    <property type="entry name" value="ITPase-like"/>
    <property type="match status" value="1"/>
</dbReference>
<dbReference type="OrthoDB" id="3527985at2"/>
<dbReference type="RefSeq" id="WP_067477888.1">
    <property type="nucleotide sequence ID" value="NZ_CP015961.1"/>
</dbReference>
<dbReference type="AlphaFoldDB" id="A0A173LMK4"/>
<comment type="cofactor">
    <cofactor evidence="1 3">
        <name>a divalent metal cation</name>
        <dbReference type="ChEBI" id="CHEBI:60240"/>
    </cofactor>
</comment>
<dbReference type="EMBL" id="CP015961">
    <property type="protein sequence ID" value="ANI91800.1"/>
    <property type="molecule type" value="Genomic_DNA"/>
</dbReference>
<sequence>MTTVFVLASASPSRLGLLRSGGISPRVIPSALDEDQIVSQLPADLPEEQVVTELASAKAHAVASEHATAVARETGAERIYVLGCDSMLLADGELLGKPHTVERAWERWQSIRGRSAHLITGHALAEVAIDGPGPHANTGVGRVITEWSTTTVHFGTPSDRDLRAYLETGEPLECAGAFTLEAKGAWFIDAIEGDPSGVIGVSLPLLRRMLDRVGVSVSELWNSEHSGAAATSGQPPPPS</sequence>
<protein>
    <recommendedName>
        <fullName evidence="3">Nucleoside triphosphate pyrophosphatase</fullName>
        <ecNumber evidence="3">3.6.1.9</ecNumber>
    </recommendedName>
    <alternativeName>
        <fullName evidence="3">Nucleotide pyrophosphatase</fullName>
        <shortName evidence="3">Nucleotide PPase</shortName>
    </alternativeName>
</protein>
<comment type="function">
    <text evidence="3">Nucleoside triphosphate pyrophosphatase. May have a dual role in cell division arrest and in preventing the incorporation of modified nucleotides into cellular nucleic acids.</text>
</comment>
<dbReference type="KEGG" id="dtm:BJL86_1007"/>
<dbReference type="InterPro" id="IPR003697">
    <property type="entry name" value="Maf-like"/>
</dbReference>
<keyword evidence="3" id="KW-0546">Nucleotide metabolism</keyword>
<dbReference type="Pfam" id="PF02545">
    <property type="entry name" value="Maf"/>
    <property type="match status" value="1"/>
</dbReference>
<dbReference type="GO" id="GO:0005737">
    <property type="term" value="C:cytoplasm"/>
    <property type="evidence" value="ECO:0007669"/>
    <property type="project" value="UniProtKB-SubCell"/>
</dbReference>
<evidence type="ECO:0000256" key="1">
    <source>
        <dbReference type="ARBA" id="ARBA00001968"/>
    </source>
</evidence>
<dbReference type="Gene3D" id="3.90.950.10">
    <property type="match status" value="1"/>
</dbReference>
<reference evidence="4 5" key="1">
    <citation type="submission" date="2016-06" db="EMBL/GenBank/DDBJ databases">
        <title>Complete genome sequence of a saline-alkali tolerant type strain Dietzia timorensis ID05-A0528T.</title>
        <authorList>
            <person name="Wu X."/>
        </authorList>
    </citation>
    <scope>NUCLEOTIDE SEQUENCE [LARGE SCALE GENOMIC DNA]</scope>
    <source>
        <strain evidence="4 5">ID05-A0528</strain>
    </source>
</reference>
<keyword evidence="3" id="KW-0963">Cytoplasm</keyword>
<dbReference type="GO" id="GO:0009117">
    <property type="term" value="P:nucleotide metabolic process"/>
    <property type="evidence" value="ECO:0007669"/>
    <property type="project" value="UniProtKB-KW"/>
</dbReference>
<dbReference type="CDD" id="cd00555">
    <property type="entry name" value="Maf"/>
    <property type="match status" value="1"/>
</dbReference>
<dbReference type="GO" id="GO:0047429">
    <property type="term" value="F:nucleoside triphosphate diphosphatase activity"/>
    <property type="evidence" value="ECO:0007669"/>
    <property type="project" value="UniProtKB-EC"/>
</dbReference>
<dbReference type="Proteomes" id="UP000186104">
    <property type="component" value="Chromosome"/>
</dbReference>
<evidence type="ECO:0000313" key="4">
    <source>
        <dbReference type="EMBL" id="ANI91800.1"/>
    </source>
</evidence>
<dbReference type="NCBIfam" id="TIGR00172">
    <property type="entry name" value="maf"/>
    <property type="match status" value="1"/>
</dbReference>
<evidence type="ECO:0000256" key="3">
    <source>
        <dbReference type="HAMAP-Rule" id="MF_00528"/>
    </source>
</evidence>
<accession>A0A173LMK4</accession>
<organism evidence="4 5">
    <name type="scientific">Dietzia timorensis</name>
    <dbReference type="NCBI Taxonomy" id="499555"/>
    <lineage>
        <taxon>Bacteria</taxon>
        <taxon>Bacillati</taxon>
        <taxon>Actinomycetota</taxon>
        <taxon>Actinomycetes</taxon>
        <taxon>Mycobacteriales</taxon>
        <taxon>Dietziaceae</taxon>
        <taxon>Dietzia</taxon>
    </lineage>
</organism>
<name>A0A173LMK4_9ACTN</name>
<comment type="catalytic activity">
    <reaction evidence="3">
        <text>a ribonucleoside 5'-triphosphate + H2O = a ribonucleoside 5'-phosphate + diphosphate + H(+)</text>
        <dbReference type="Rhea" id="RHEA:23996"/>
        <dbReference type="ChEBI" id="CHEBI:15377"/>
        <dbReference type="ChEBI" id="CHEBI:15378"/>
        <dbReference type="ChEBI" id="CHEBI:33019"/>
        <dbReference type="ChEBI" id="CHEBI:58043"/>
        <dbReference type="ChEBI" id="CHEBI:61557"/>
        <dbReference type="EC" id="3.6.1.9"/>
    </reaction>
</comment>
<comment type="similarity">
    <text evidence="3">Belongs to the Maf family.</text>
</comment>
<gene>
    <name evidence="4" type="ORF">BJL86_1007</name>
</gene>
<dbReference type="PIRSF" id="PIRSF006305">
    <property type="entry name" value="Maf"/>
    <property type="match status" value="1"/>
</dbReference>
<feature type="active site" description="Proton acceptor" evidence="3">
    <location>
        <position position="85"/>
    </location>
</feature>
<dbReference type="PANTHER" id="PTHR43213:SF5">
    <property type="entry name" value="BIFUNCTIONAL DTTP_UTP PYROPHOSPHATASE_METHYLTRANSFERASE PROTEIN-RELATED"/>
    <property type="match status" value="1"/>
</dbReference>
<comment type="caution">
    <text evidence="3">Lacks conserved residue(s) required for the propagation of feature annotation.</text>
</comment>
<evidence type="ECO:0000313" key="5">
    <source>
        <dbReference type="Proteomes" id="UP000186104"/>
    </source>
</evidence>
<dbReference type="EC" id="3.6.1.9" evidence="3"/>
<keyword evidence="2 3" id="KW-0378">Hydrolase</keyword>
<comment type="subcellular location">
    <subcellularLocation>
        <location evidence="3">Cytoplasm</location>
    </subcellularLocation>
</comment>
<dbReference type="PANTHER" id="PTHR43213">
    <property type="entry name" value="BIFUNCTIONAL DTTP/UTP PYROPHOSPHATASE/METHYLTRANSFERASE PROTEIN-RELATED"/>
    <property type="match status" value="1"/>
</dbReference>
<evidence type="ECO:0000256" key="2">
    <source>
        <dbReference type="ARBA" id="ARBA00022801"/>
    </source>
</evidence>
<proteinExistence type="inferred from homology"/>
<comment type="catalytic activity">
    <reaction evidence="3">
        <text>a 2'-deoxyribonucleoside 5'-triphosphate + H2O = a 2'-deoxyribonucleoside 5'-phosphate + diphosphate + H(+)</text>
        <dbReference type="Rhea" id="RHEA:44644"/>
        <dbReference type="ChEBI" id="CHEBI:15377"/>
        <dbReference type="ChEBI" id="CHEBI:15378"/>
        <dbReference type="ChEBI" id="CHEBI:33019"/>
        <dbReference type="ChEBI" id="CHEBI:61560"/>
        <dbReference type="ChEBI" id="CHEBI:65317"/>
        <dbReference type="EC" id="3.6.1.9"/>
    </reaction>
</comment>
<keyword evidence="5" id="KW-1185">Reference proteome</keyword>